<proteinExistence type="predicted"/>
<accession>A0A174J3Z0</accession>
<organism evidence="1 2">
    <name type="scientific">Faecalicatena contorta</name>
    <dbReference type="NCBI Taxonomy" id="39482"/>
    <lineage>
        <taxon>Bacteria</taxon>
        <taxon>Bacillati</taxon>
        <taxon>Bacillota</taxon>
        <taxon>Clostridia</taxon>
        <taxon>Lachnospirales</taxon>
        <taxon>Lachnospiraceae</taxon>
        <taxon>Faecalicatena</taxon>
    </lineage>
</organism>
<dbReference type="AlphaFoldDB" id="A0A174J3Z0"/>
<dbReference type="Proteomes" id="UP000095544">
    <property type="component" value="Unassembled WGS sequence"/>
</dbReference>
<name>A0A174J3Z0_9FIRM</name>
<reference evidence="1 2" key="1">
    <citation type="submission" date="2015-09" db="EMBL/GenBank/DDBJ databases">
        <authorList>
            <consortium name="Pathogen Informatics"/>
        </authorList>
    </citation>
    <scope>NUCLEOTIDE SEQUENCE [LARGE SCALE GENOMIC DNA]</scope>
    <source>
        <strain evidence="1 2">2789STDY5834876</strain>
    </source>
</reference>
<dbReference type="STRING" id="39482.ERS852491_03735"/>
<dbReference type="OrthoDB" id="2140771at2"/>
<dbReference type="EMBL" id="CYZU01000043">
    <property type="protein sequence ID" value="CUO92557.1"/>
    <property type="molecule type" value="Genomic_DNA"/>
</dbReference>
<evidence type="ECO:0008006" key="3">
    <source>
        <dbReference type="Google" id="ProtNLM"/>
    </source>
</evidence>
<protein>
    <recommendedName>
        <fullName evidence="3">IrrE N-terminal-like domain-containing protein</fullName>
    </recommendedName>
</protein>
<gene>
    <name evidence="1" type="ORF">ERS852491_03735</name>
</gene>
<dbReference type="RefSeq" id="WP_055154633.1">
    <property type="nucleotide sequence ID" value="NZ_CYZU01000043.1"/>
</dbReference>
<sequence length="97" mass="11026">MVIKEINILGVTYTVEEVDTVNKTSPRRGEINYLTNEIKIDKNMPISLKEQVLMHEILHAVFDLIGLDKLSEDEKKVQSIATALHHVFSYNAPIFSS</sequence>
<evidence type="ECO:0000313" key="1">
    <source>
        <dbReference type="EMBL" id="CUO92557.1"/>
    </source>
</evidence>
<evidence type="ECO:0000313" key="2">
    <source>
        <dbReference type="Proteomes" id="UP000095544"/>
    </source>
</evidence>